<dbReference type="PANTHER" id="PTHR45266">
    <property type="entry name" value="OXALOACETATE DECARBOXYLASE ALPHA CHAIN"/>
    <property type="match status" value="1"/>
</dbReference>
<accession>A0A7R8WKZ2</accession>
<evidence type="ECO:0000313" key="2">
    <source>
        <dbReference type="EMBL" id="CAD7233697.1"/>
    </source>
</evidence>
<sequence>MQVNFMGSPFDLRCLQSHVQDLWQYMIEKTKEDFGNLVKSPMPGQVKAVNCSVGDTVGENQEVCVIEAMKMQNALATPMAGTVSHVHVKVGDTVEEDQVLVEIQPAK</sequence>
<dbReference type="InterPro" id="IPR011053">
    <property type="entry name" value="Single_hybrid_motif"/>
</dbReference>
<reference evidence="2" key="1">
    <citation type="submission" date="2020-11" db="EMBL/GenBank/DDBJ databases">
        <authorList>
            <person name="Tran Van P."/>
        </authorList>
    </citation>
    <scope>NUCLEOTIDE SEQUENCE</scope>
</reference>
<dbReference type="EMBL" id="OB666777">
    <property type="protein sequence ID" value="CAD7233697.1"/>
    <property type="molecule type" value="Genomic_DNA"/>
</dbReference>
<dbReference type="InterPro" id="IPR000089">
    <property type="entry name" value="Biotin_lipoyl"/>
</dbReference>
<dbReference type="SUPFAM" id="SSF51230">
    <property type="entry name" value="Single hybrid motif"/>
    <property type="match status" value="1"/>
</dbReference>
<dbReference type="CDD" id="cd06850">
    <property type="entry name" value="biotinyl_domain"/>
    <property type="match status" value="1"/>
</dbReference>
<dbReference type="PANTHER" id="PTHR45266:SF3">
    <property type="entry name" value="OXALOACETATE DECARBOXYLASE ALPHA CHAIN"/>
    <property type="match status" value="1"/>
</dbReference>
<dbReference type="Pfam" id="PF00364">
    <property type="entry name" value="Biotin_lipoyl"/>
    <property type="match status" value="1"/>
</dbReference>
<protein>
    <submittedName>
        <fullName evidence="2">Uncharacterized protein</fullName>
    </submittedName>
</protein>
<dbReference type="PROSITE" id="PS50968">
    <property type="entry name" value="BIOTINYL_LIPOYL"/>
    <property type="match status" value="1"/>
</dbReference>
<dbReference type="InterPro" id="IPR050709">
    <property type="entry name" value="Biotin_Carboxyl_Carrier/Decarb"/>
</dbReference>
<dbReference type="FunFam" id="2.40.50.100:FF:000003">
    <property type="entry name" value="Acetyl-CoA carboxylase biotin carboxyl carrier protein"/>
    <property type="match status" value="1"/>
</dbReference>
<dbReference type="AlphaFoldDB" id="A0A7R8WKZ2"/>
<name>A0A7R8WKZ2_9CRUS</name>
<evidence type="ECO:0000256" key="1">
    <source>
        <dbReference type="ARBA" id="ARBA00023267"/>
    </source>
</evidence>
<organism evidence="2">
    <name type="scientific">Cyprideis torosa</name>
    <dbReference type="NCBI Taxonomy" id="163714"/>
    <lineage>
        <taxon>Eukaryota</taxon>
        <taxon>Metazoa</taxon>
        <taxon>Ecdysozoa</taxon>
        <taxon>Arthropoda</taxon>
        <taxon>Crustacea</taxon>
        <taxon>Oligostraca</taxon>
        <taxon>Ostracoda</taxon>
        <taxon>Podocopa</taxon>
        <taxon>Podocopida</taxon>
        <taxon>Cytherocopina</taxon>
        <taxon>Cytheroidea</taxon>
        <taxon>Cytherideidae</taxon>
        <taxon>Cyprideis</taxon>
    </lineage>
</organism>
<proteinExistence type="predicted"/>
<keyword evidence="1" id="KW-0092">Biotin</keyword>
<dbReference type="Gene3D" id="2.40.50.100">
    <property type="match status" value="1"/>
</dbReference>
<dbReference type="OrthoDB" id="196847at2759"/>
<gene>
    <name evidence="2" type="ORF">CTOB1V02_LOCUS11518</name>
</gene>